<proteinExistence type="predicted"/>
<dbReference type="Pfam" id="PF07171">
    <property type="entry name" value="MlrC_C"/>
    <property type="match status" value="1"/>
</dbReference>
<sequence length="211" mass="22660">YTGTTAAPDEALAMALAFDGKPVFITDSGDNVTSGAMGANTFILRQVLALPALSKRILFAAINDPAACHQLMACAENEQVSLRLGMGLDAYSEPVDLDVVVLHHGRQAGTAMYGEEGDYGPIVTVRLPGTPIDIAVTDNNHSFVEIRQLTACGINVEDYDIFVVKQGYIHPELKALGKLCVMSLTGGATPQDTRLIPFKQILRPMFPIDEI</sequence>
<dbReference type="InterPro" id="IPR010799">
    <property type="entry name" value="MlrC_C"/>
</dbReference>
<dbReference type="EMBL" id="ACCF01000048">
    <property type="protein sequence ID" value="EEF69065.1"/>
    <property type="molecule type" value="Genomic_DNA"/>
</dbReference>
<gene>
    <name evidence="2" type="ORF">HOLDEFILI_00763</name>
</gene>
<dbReference type="RefSeq" id="WP_006057973.1">
    <property type="nucleotide sequence ID" value="NZ_GG657553.1"/>
</dbReference>
<dbReference type="HOGENOM" id="CLU_113536_0_0_9"/>
<reference evidence="2 3" key="1">
    <citation type="submission" date="2008-12" db="EMBL/GenBank/DDBJ databases">
        <authorList>
            <person name="Fulton L."/>
            <person name="Clifton S."/>
            <person name="Fulton B."/>
            <person name="Xu J."/>
            <person name="Minx P."/>
            <person name="Pepin K.H."/>
            <person name="Johnson M."/>
            <person name="Bhonagiri V."/>
            <person name="Nash W.E."/>
            <person name="Mardis E.R."/>
            <person name="Wilson R.K."/>
        </authorList>
    </citation>
    <scope>NUCLEOTIDE SEQUENCE [LARGE SCALE GENOMIC DNA]</scope>
    <source>
        <strain evidence="2 3">DSM 12042</strain>
    </source>
</reference>
<dbReference type="eggNOG" id="COG5476">
    <property type="taxonomic scope" value="Bacteria"/>
</dbReference>
<evidence type="ECO:0000313" key="3">
    <source>
        <dbReference type="Proteomes" id="UP000005950"/>
    </source>
</evidence>
<evidence type="ECO:0000313" key="2">
    <source>
        <dbReference type="EMBL" id="EEF69065.1"/>
    </source>
</evidence>
<evidence type="ECO:0000259" key="1">
    <source>
        <dbReference type="Pfam" id="PF07171"/>
    </source>
</evidence>
<dbReference type="AlphaFoldDB" id="B9Y4N2"/>
<reference evidence="2 3" key="2">
    <citation type="submission" date="2009-02" db="EMBL/GenBank/DDBJ databases">
        <title>Draft genome sequence of Holdemania filiformis DSM 12042.</title>
        <authorList>
            <person name="Sudarsanam P."/>
            <person name="Ley R."/>
            <person name="Guruge J."/>
            <person name="Turnbaugh P.J."/>
            <person name="Mahowald M."/>
            <person name="Liep D."/>
            <person name="Gordon J."/>
        </authorList>
    </citation>
    <scope>NUCLEOTIDE SEQUENCE [LARGE SCALE GENOMIC DNA]</scope>
    <source>
        <strain evidence="2 3">DSM 12042</strain>
    </source>
</reference>
<dbReference type="STRING" id="545696.HOLDEFILI_00763"/>
<comment type="caution">
    <text evidence="2">The sequence shown here is derived from an EMBL/GenBank/DDBJ whole genome shotgun (WGS) entry which is preliminary data.</text>
</comment>
<accession>B9Y4N2</accession>
<feature type="domain" description="Microcystin LR degradation protein MlrC C-terminal" evidence="1">
    <location>
        <begin position="25"/>
        <end position="199"/>
    </location>
</feature>
<protein>
    <submittedName>
        <fullName evidence="2">MlrC domain protein</fullName>
    </submittedName>
</protein>
<feature type="non-terminal residue" evidence="2">
    <location>
        <position position="1"/>
    </location>
</feature>
<name>B9Y4N2_9FIRM</name>
<dbReference type="Proteomes" id="UP000005950">
    <property type="component" value="Unassembled WGS sequence"/>
</dbReference>
<organism evidence="2 3">
    <name type="scientific">Holdemania filiformis DSM 12042</name>
    <dbReference type="NCBI Taxonomy" id="545696"/>
    <lineage>
        <taxon>Bacteria</taxon>
        <taxon>Bacillati</taxon>
        <taxon>Bacillota</taxon>
        <taxon>Erysipelotrichia</taxon>
        <taxon>Erysipelotrichales</taxon>
        <taxon>Erysipelotrichaceae</taxon>
        <taxon>Holdemania</taxon>
    </lineage>
</organism>